<dbReference type="PROSITE" id="PS51257">
    <property type="entry name" value="PROKAR_LIPOPROTEIN"/>
    <property type="match status" value="1"/>
</dbReference>
<dbReference type="Proteomes" id="UP001596099">
    <property type="component" value="Unassembled WGS sequence"/>
</dbReference>
<feature type="compositionally biased region" description="Low complexity" evidence="1">
    <location>
        <begin position="49"/>
        <end position="62"/>
    </location>
</feature>
<feature type="region of interest" description="Disordered" evidence="1">
    <location>
        <begin position="42"/>
        <end position="72"/>
    </location>
</feature>
<dbReference type="AlphaFoldDB" id="A0ABD5RJR6"/>
<evidence type="ECO:0000313" key="3">
    <source>
        <dbReference type="Proteomes" id="UP001596099"/>
    </source>
</evidence>
<dbReference type="RefSeq" id="WP_247413696.1">
    <property type="nucleotide sequence ID" value="NZ_JALLGW010000001.1"/>
</dbReference>
<organism evidence="2 3">
    <name type="scientific">Halomarina salina</name>
    <dbReference type="NCBI Taxonomy" id="1872699"/>
    <lineage>
        <taxon>Archaea</taxon>
        <taxon>Methanobacteriati</taxon>
        <taxon>Methanobacteriota</taxon>
        <taxon>Stenosarchaea group</taxon>
        <taxon>Halobacteria</taxon>
        <taxon>Halobacteriales</taxon>
        <taxon>Natronomonadaceae</taxon>
        <taxon>Halomarina</taxon>
    </lineage>
</organism>
<keyword evidence="3" id="KW-1185">Reference proteome</keyword>
<sequence length="385" mass="40453">MGKSLAAVALVACLLLSGCSGVLPASEETSTPDVGVESDVTATATLDGPTTDSSATTAPSTPDSEEAAPAFEDGRLANTSSLVVSHRRATNGTGFSFESSAVTRAQDAAVPVNYMNRTVRVGAGGTSYVAEYNQTGGLSTDRQTARWSNGTFGASREVRSVAFQDDAVQYLSGPIDSVETPLSLSGFVPMYLRAGSFAVESTAGDGTRTLVASETHNGTLGTYEVRAFEATATVDAVGRVRSLSVDTTLVIENITFDQRYRFALSTDPAAVERPSWVETAVEKTPRVDAHVEDDYVVVTNTGSVELGPRVALMQGNSGASAALDDSLAPGETVYLYRATGDAYRLVVSDSPPTERRESLSGQYEVRFSGRGYFEQVSVPVNAGEE</sequence>
<comment type="caution">
    <text evidence="2">The sequence shown here is derived from an EMBL/GenBank/DDBJ whole genome shotgun (WGS) entry which is preliminary data.</text>
</comment>
<name>A0ABD5RJR6_9EURY</name>
<accession>A0ABD5RJR6</accession>
<dbReference type="EMBL" id="JBHSQH010000001">
    <property type="protein sequence ID" value="MFC5970773.1"/>
    <property type="molecule type" value="Genomic_DNA"/>
</dbReference>
<evidence type="ECO:0000256" key="1">
    <source>
        <dbReference type="SAM" id="MobiDB-lite"/>
    </source>
</evidence>
<proteinExistence type="predicted"/>
<reference evidence="2 3" key="1">
    <citation type="journal article" date="2019" name="Int. J. Syst. Evol. Microbiol.">
        <title>The Global Catalogue of Microorganisms (GCM) 10K type strain sequencing project: providing services to taxonomists for standard genome sequencing and annotation.</title>
        <authorList>
            <consortium name="The Broad Institute Genomics Platform"/>
            <consortium name="The Broad Institute Genome Sequencing Center for Infectious Disease"/>
            <person name="Wu L."/>
            <person name="Ma J."/>
        </authorList>
    </citation>
    <scope>NUCLEOTIDE SEQUENCE [LARGE SCALE GENOMIC DNA]</scope>
    <source>
        <strain evidence="2 3">CGMCC 1.12543</strain>
    </source>
</reference>
<protein>
    <submittedName>
        <fullName evidence="2">Uncharacterized protein</fullName>
    </submittedName>
</protein>
<gene>
    <name evidence="2" type="ORF">ACFPYI_05440</name>
</gene>
<evidence type="ECO:0000313" key="2">
    <source>
        <dbReference type="EMBL" id="MFC5970773.1"/>
    </source>
</evidence>